<gene>
    <name evidence="1" type="ORF">C9J27_02240</name>
</gene>
<accession>A0A2T3KM34</accession>
<reference evidence="1 2" key="1">
    <citation type="submission" date="2018-01" db="EMBL/GenBank/DDBJ databases">
        <title>Whole genome sequencing of Histamine producing bacteria.</title>
        <authorList>
            <person name="Butler K."/>
        </authorList>
    </citation>
    <scope>NUCLEOTIDE SEQUENCE [LARGE SCALE GENOMIC DNA]</scope>
    <source>
        <strain evidence="1 2">FS-7.2</strain>
    </source>
</reference>
<dbReference type="EMBL" id="PYNF01000002">
    <property type="protein sequence ID" value="PSV00867.1"/>
    <property type="molecule type" value="Genomic_DNA"/>
</dbReference>
<dbReference type="RefSeq" id="WP_107288571.1">
    <property type="nucleotide sequence ID" value="NZ_PYNF01000002.1"/>
</dbReference>
<organism evidence="1 2">
    <name type="scientific">Photobacterium kishitanii</name>
    <dbReference type="NCBI Taxonomy" id="318456"/>
    <lineage>
        <taxon>Bacteria</taxon>
        <taxon>Pseudomonadati</taxon>
        <taxon>Pseudomonadota</taxon>
        <taxon>Gammaproteobacteria</taxon>
        <taxon>Vibrionales</taxon>
        <taxon>Vibrionaceae</taxon>
        <taxon>Photobacterium</taxon>
    </lineage>
</organism>
<comment type="caution">
    <text evidence="1">The sequence shown here is derived from an EMBL/GenBank/DDBJ whole genome shotgun (WGS) entry which is preliminary data.</text>
</comment>
<evidence type="ECO:0000313" key="1">
    <source>
        <dbReference type="EMBL" id="PSV00867.1"/>
    </source>
</evidence>
<sequence>MNLNNIKNVSGDKMPPIVEAEYDISHLITNNNIYWFPRLIKDLQNPVFTKHESMKNIREITHYNDHNFWCEELANACFKGKLYIVKYLWIGNLEDSFSTFDAFIAAQLEKPEEFIHRGIIFVKEGENPEDIINNWSLLQIEKNKKVSEICRNIPDADFENPDINKKIEQIFKEQSESRVIM</sequence>
<proteinExistence type="predicted"/>
<evidence type="ECO:0000313" key="2">
    <source>
        <dbReference type="Proteomes" id="UP000241426"/>
    </source>
</evidence>
<protein>
    <submittedName>
        <fullName evidence="1">Uncharacterized protein</fullName>
    </submittedName>
</protein>
<dbReference type="Proteomes" id="UP000241426">
    <property type="component" value="Unassembled WGS sequence"/>
</dbReference>
<name>A0A2T3KM34_9GAMM</name>
<dbReference type="AlphaFoldDB" id="A0A2T3KM34"/>